<accession>A0A4Z0J8N1</accession>
<organism evidence="2 3">
    <name type="scientific">Levilactobacillus suantsaiihabitans</name>
    <dbReference type="NCBI Taxonomy" id="2487722"/>
    <lineage>
        <taxon>Bacteria</taxon>
        <taxon>Bacillati</taxon>
        <taxon>Bacillota</taxon>
        <taxon>Bacilli</taxon>
        <taxon>Lactobacillales</taxon>
        <taxon>Lactobacillaceae</taxon>
        <taxon>Levilactobacillus</taxon>
    </lineage>
</organism>
<proteinExistence type="predicted"/>
<comment type="caution">
    <text evidence="2">The sequence shown here is derived from an EMBL/GenBank/DDBJ whole genome shotgun (WGS) entry which is preliminary data.</text>
</comment>
<gene>
    <name evidence="2" type="ORF">EGT51_08485</name>
</gene>
<dbReference type="GO" id="GO:0016787">
    <property type="term" value="F:hydrolase activity"/>
    <property type="evidence" value="ECO:0007669"/>
    <property type="project" value="InterPro"/>
</dbReference>
<dbReference type="CDD" id="cd00838">
    <property type="entry name" value="MPP_superfamily"/>
    <property type="match status" value="1"/>
</dbReference>
<dbReference type="AlphaFoldDB" id="A0A4Z0J8N1"/>
<dbReference type="RefSeq" id="WP_135368264.1">
    <property type="nucleotide sequence ID" value="NZ_RKLX01000012.1"/>
</dbReference>
<dbReference type="SUPFAM" id="SSF56300">
    <property type="entry name" value="Metallo-dependent phosphatases"/>
    <property type="match status" value="1"/>
</dbReference>
<dbReference type="EMBL" id="RKLX01000012">
    <property type="protein sequence ID" value="TGD18503.1"/>
    <property type="molecule type" value="Genomic_DNA"/>
</dbReference>
<dbReference type="InterPro" id="IPR004843">
    <property type="entry name" value="Calcineurin-like_PHP"/>
</dbReference>
<dbReference type="OrthoDB" id="113290at2"/>
<dbReference type="Gene3D" id="3.60.21.10">
    <property type="match status" value="1"/>
</dbReference>
<dbReference type="PANTHER" id="PTHR36492:SF2">
    <property type="entry name" value="[ACYL-CARRIER-PROTEIN] PHOSPHODIESTERASE PPTH"/>
    <property type="match status" value="1"/>
</dbReference>
<dbReference type="InterPro" id="IPR052963">
    <property type="entry name" value="Pantetheine_PDE"/>
</dbReference>
<sequence length="271" mass="31230">MVRVALISDLHLDVNQQDVATVVRQQAAYLTQQRVGVYLIAGDITNYFDQSLAFVTQLQQAIAPAQVRFIAGNHDMLHDVTYAGLESPLAPVYLHRGYLDVADTNWRVIGNNGWYDYRFADNLVNRDFAVWKRAYWVDSTIAQPMSDPARLAVSLDQLTTQLMVAQAAHKRVLVMTHFVPRRDYIRYTDDDRFWNMANALMGSPQTGALLEKYSVPVVLFGHSHHRFAPATFGHTTYLNQALGYHNRRINEWSQPDYFTEWQRRLKILDLK</sequence>
<evidence type="ECO:0000259" key="1">
    <source>
        <dbReference type="Pfam" id="PF00149"/>
    </source>
</evidence>
<dbReference type="NCBIfam" id="TIGR03729">
    <property type="entry name" value="acc_ester"/>
    <property type="match status" value="1"/>
</dbReference>
<feature type="domain" description="Calcineurin-like phosphoesterase" evidence="1">
    <location>
        <begin position="3"/>
        <end position="225"/>
    </location>
</feature>
<reference evidence="2 3" key="1">
    <citation type="submission" date="2018-10" db="EMBL/GenBank/DDBJ databases">
        <title>Lactobacillus sp. R7 and Lactobacillus sp. R19 isolated from fermented mustard green product of Taiwan.</title>
        <authorList>
            <person name="Lin S.-T."/>
        </authorList>
    </citation>
    <scope>NUCLEOTIDE SEQUENCE [LARGE SCALE GENOMIC DNA]</scope>
    <source>
        <strain evidence="2 3">BCRC 81129</strain>
    </source>
</reference>
<keyword evidence="3" id="KW-1185">Reference proteome</keyword>
<protein>
    <submittedName>
        <fullName evidence="2">Phosphoesterase</fullName>
    </submittedName>
</protein>
<dbReference type="PANTHER" id="PTHR36492">
    <property type="match status" value="1"/>
</dbReference>
<dbReference type="Pfam" id="PF00149">
    <property type="entry name" value="Metallophos"/>
    <property type="match status" value="1"/>
</dbReference>
<dbReference type="Proteomes" id="UP000297348">
    <property type="component" value="Unassembled WGS sequence"/>
</dbReference>
<evidence type="ECO:0000313" key="3">
    <source>
        <dbReference type="Proteomes" id="UP000297348"/>
    </source>
</evidence>
<dbReference type="InterPro" id="IPR022302">
    <property type="entry name" value="Phosphoesterase_putative"/>
</dbReference>
<name>A0A4Z0J8N1_9LACO</name>
<evidence type="ECO:0000313" key="2">
    <source>
        <dbReference type="EMBL" id="TGD18503.1"/>
    </source>
</evidence>
<dbReference type="InterPro" id="IPR029052">
    <property type="entry name" value="Metallo-depent_PP-like"/>
</dbReference>